<reference evidence="2" key="2">
    <citation type="submission" date="2025-08" db="UniProtKB">
        <authorList>
            <consortium name="Ensembl"/>
        </authorList>
    </citation>
    <scope>IDENTIFICATION</scope>
</reference>
<dbReference type="Pfam" id="PF15835">
    <property type="entry name" value="DUF4715"/>
    <property type="match status" value="1"/>
</dbReference>
<name>A0AAQ5X455_AMPOC</name>
<proteinExistence type="predicted"/>
<sequence length="335" mass="38323">MAAWCNNTCKAKMSNASRAAKEKKSTDGKNNANKSNFFLPKEANANSASPLQAESKDDNVSATILSELKSFRRENNEKMMEITSAITSLEQSVGNMGERLAHAEGRINQVEEGSARSTRLLSYLLRREKQLEDRCEELENFTRRNNIRIYGIKEESEKGDMVKWTTSFLRELLDLPLDAPICIERAHRSLQQKPSGDEASPRSLIVRFINHRDKQQVLTKAWSTKNLQFNGKKIYMDHDYSPALQKKRREYTEIKKQLKEKNIRFQTPYPAKLKVHLKEGVKTYMSAWEAAENLLEGTLITLLNVYAPPNSDWNFYRMIFDIMTSVAEGVTVCGG</sequence>
<keyword evidence="3" id="KW-1185">Reference proteome</keyword>
<dbReference type="InterPro" id="IPR031678">
    <property type="entry name" value="DUF4715"/>
</dbReference>
<protein>
    <recommendedName>
        <fullName evidence="4">L1 transposable element RRM domain-containing protein</fullName>
    </recommendedName>
</protein>
<reference evidence="2 3" key="1">
    <citation type="submission" date="2022-01" db="EMBL/GenBank/DDBJ databases">
        <title>A chromosome-scale genome assembly of the false clownfish, Amphiprion ocellaris.</title>
        <authorList>
            <person name="Ryu T."/>
        </authorList>
    </citation>
    <scope>NUCLEOTIDE SEQUENCE [LARGE SCALE GENOMIC DNA]</scope>
</reference>
<evidence type="ECO:0000256" key="1">
    <source>
        <dbReference type="SAM" id="MobiDB-lite"/>
    </source>
</evidence>
<evidence type="ECO:0008006" key="4">
    <source>
        <dbReference type="Google" id="ProtNLM"/>
    </source>
</evidence>
<organism evidence="2 3">
    <name type="scientific">Amphiprion ocellaris</name>
    <name type="common">Clown anemonefish</name>
    <dbReference type="NCBI Taxonomy" id="80972"/>
    <lineage>
        <taxon>Eukaryota</taxon>
        <taxon>Metazoa</taxon>
        <taxon>Chordata</taxon>
        <taxon>Craniata</taxon>
        <taxon>Vertebrata</taxon>
        <taxon>Euteleostomi</taxon>
        <taxon>Actinopterygii</taxon>
        <taxon>Neopterygii</taxon>
        <taxon>Teleostei</taxon>
        <taxon>Neoteleostei</taxon>
        <taxon>Acanthomorphata</taxon>
        <taxon>Ovalentaria</taxon>
        <taxon>Pomacentridae</taxon>
        <taxon>Amphiprion</taxon>
    </lineage>
</organism>
<dbReference type="Proteomes" id="UP001501940">
    <property type="component" value="Chromosome 8"/>
</dbReference>
<evidence type="ECO:0000313" key="2">
    <source>
        <dbReference type="Ensembl" id="ENSAOCP00000035707.1"/>
    </source>
</evidence>
<evidence type="ECO:0000313" key="3">
    <source>
        <dbReference type="Proteomes" id="UP001501940"/>
    </source>
</evidence>
<dbReference type="AlphaFoldDB" id="A0AAQ5X455"/>
<reference evidence="2" key="3">
    <citation type="submission" date="2025-09" db="UniProtKB">
        <authorList>
            <consortium name="Ensembl"/>
        </authorList>
    </citation>
    <scope>IDENTIFICATION</scope>
</reference>
<dbReference type="InterPro" id="IPR004244">
    <property type="entry name" value="Transposase_22"/>
</dbReference>
<dbReference type="GeneTree" id="ENSGT00940000160789"/>
<dbReference type="Gene3D" id="3.30.70.1820">
    <property type="entry name" value="L1 transposable element, RRM domain"/>
    <property type="match status" value="1"/>
</dbReference>
<dbReference type="Ensembl" id="ENSAOCT00000051529.1">
    <property type="protein sequence ID" value="ENSAOCP00000035707.1"/>
    <property type="gene ID" value="ENSAOCG00000027910.1"/>
</dbReference>
<accession>A0AAQ5X455</accession>
<dbReference type="PANTHER" id="PTHR11505">
    <property type="entry name" value="L1 TRANSPOSABLE ELEMENT-RELATED"/>
    <property type="match status" value="1"/>
</dbReference>
<feature type="region of interest" description="Disordered" evidence="1">
    <location>
        <begin position="14"/>
        <end position="58"/>
    </location>
</feature>